<evidence type="ECO:0000259" key="1">
    <source>
        <dbReference type="Pfam" id="PF01973"/>
    </source>
</evidence>
<dbReference type="Proteomes" id="UP000186102">
    <property type="component" value="Unassembled WGS sequence"/>
</dbReference>
<dbReference type="Pfam" id="PF01973">
    <property type="entry name" value="MptE-like"/>
    <property type="match status" value="1"/>
</dbReference>
<dbReference type="RefSeq" id="WP_075363562.1">
    <property type="nucleotide sequence ID" value="NZ_MLBF01000003.1"/>
</dbReference>
<evidence type="ECO:0000313" key="2">
    <source>
        <dbReference type="EMBL" id="OLN33522.1"/>
    </source>
</evidence>
<dbReference type="AlphaFoldDB" id="A0A1Q8R1R3"/>
<feature type="domain" description="6-hydroxymethylpterin diphosphokinase MptE-like" evidence="1">
    <location>
        <begin position="206"/>
        <end position="384"/>
    </location>
</feature>
<dbReference type="OrthoDB" id="5291305at2"/>
<dbReference type="EMBL" id="MLBF01000003">
    <property type="protein sequence ID" value="OLN33522.1"/>
    <property type="molecule type" value="Genomic_DNA"/>
</dbReference>
<comment type="caution">
    <text evidence="2">The sequence shown here is derived from an EMBL/GenBank/DDBJ whole genome shotgun (WGS) entry which is preliminary data.</text>
</comment>
<reference evidence="2 3" key="1">
    <citation type="submission" date="2016-09" db="EMBL/GenBank/DDBJ databases">
        <title>Complete genome of Desulfosporosinus sp. OL.</title>
        <authorList>
            <person name="Mardanov A."/>
            <person name="Beletsky A."/>
            <person name="Panova A."/>
            <person name="Karnachuk O."/>
            <person name="Ravin N."/>
        </authorList>
    </citation>
    <scope>NUCLEOTIDE SEQUENCE [LARGE SCALE GENOMIC DNA]</scope>
    <source>
        <strain evidence="2 3">OL</strain>
    </source>
</reference>
<gene>
    <name evidence="2" type="ORF">DSOL_0769</name>
</gene>
<protein>
    <submittedName>
        <fullName evidence="2">Motility accessory factor</fullName>
    </submittedName>
</protein>
<organism evidence="2 3">
    <name type="scientific">Desulfosporosinus metallidurans</name>
    <dbReference type="NCBI Taxonomy" id="1888891"/>
    <lineage>
        <taxon>Bacteria</taxon>
        <taxon>Bacillati</taxon>
        <taxon>Bacillota</taxon>
        <taxon>Clostridia</taxon>
        <taxon>Eubacteriales</taxon>
        <taxon>Desulfitobacteriaceae</taxon>
        <taxon>Desulfosporosinus</taxon>
    </lineage>
</organism>
<evidence type="ECO:0000313" key="3">
    <source>
        <dbReference type="Proteomes" id="UP000186102"/>
    </source>
</evidence>
<dbReference type="InterPro" id="IPR002826">
    <property type="entry name" value="MptE-like"/>
</dbReference>
<name>A0A1Q8R1R3_9FIRM</name>
<keyword evidence="3" id="KW-1185">Reference proteome</keyword>
<proteinExistence type="predicted"/>
<dbReference type="PANTHER" id="PTHR41786">
    <property type="entry name" value="MOTILITY ACCESSORY FACTOR MAF"/>
    <property type="match status" value="1"/>
</dbReference>
<sequence length="622" mass="71617">MILIDNINLLRDKFPVTWSHIDNLNVSPISASKVIDTKSGMPTLAFEEKGRTLYIHSKYDPVQEAERFVSQFNDVENYSHVMFYGVGLGYHIETFMQRYPNLLFSIYEPNQDIFAQFMANKPLASLPINQLKEIFLEYSEVDTETNLNLFLKQVVNQRVLLITLPSYKTAFKDKYNHFSELFLKLIVNLRSEMNTNVSFEKRWIVNSLLNLPEVLKTPNILHDFDKNKFNNKPAVLVAAGPSLQENIEEVRFIKEKSLAYVFSVGNAIKVLLNHEIYPDLACTYDPTKKNSQTFEKLVQEGITTIPLIFGSSVGFETLVSYPGPKIHMITTQDTMASYFLRFADHSPLECVQDAPSIAVVTLELLCKLGFNPIIFVGQNLAFKNEKYYAEGALINNNLGVMSEEQTQQSVEIEDVYGHKILTNLLFESMRTGIEGVIARYPGTQFVNTTKGGAKINGTSFKLLEEVLENMMPDIVKEDWSKASNDYDQEYLNGRMLTMENELNSLMKCMESMIDTLRRLDLLIKDRNTQNIERFFPVFDREFTKIRNNKFYQTFILPMNRVQNDLTIKTIQDVRFEREQIIKGEKVLKAMGSYIYECKKDLEQVVVAAWKHVATQLNTTNKL</sequence>
<dbReference type="PANTHER" id="PTHR41786:SF1">
    <property type="entry name" value="6-HYDROXYMETHYLPTERIN DIPHOSPHOKINASE MPTE-LIKE DOMAIN-CONTAINING PROTEIN"/>
    <property type="match status" value="1"/>
</dbReference>
<dbReference type="STRING" id="1888891.DSOL_0769"/>
<accession>A0A1Q8R1R3</accession>